<dbReference type="InterPro" id="IPR005548">
    <property type="entry name" value="Cell_div_FtsQ/DivIB_C"/>
</dbReference>
<comment type="function">
    <text evidence="9">Essential cell division protein. May link together the upstream cell division proteins, which are predominantly cytoplasmic, with the downstream cell division proteins, which are predominantly periplasmic. May control correct divisome assembly.</text>
</comment>
<dbReference type="Gene3D" id="3.10.20.310">
    <property type="entry name" value="membrane protein fhac"/>
    <property type="match status" value="1"/>
</dbReference>
<keyword evidence="6 9" id="KW-1133">Transmembrane helix</keyword>
<dbReference type="Gene3D" id="3.40.50.11690">
    <property type="entry name" value="Cell division protein FtsQ/DivIB"/>
    <property type="match status" value="1"/>
</dbReference>
<reference evidence="12 13" key="1">
    <citation type="submission" date="2018-05" db="EMBL/GenBank/DDBJ databases">
        <title>Complete genome sequence of Massilia oculi sp. nov. CCUG 43427T (=DSM 26321T), the type strain of M. oculi, and comparison with genome sequences of other Massilia strains.</title>
        <authorList>
            <person name="Zhu B."/>
        </authorList>
    </citation>
    <scope>NUCLEOTIDE SEQUENCE [LARGE SCALE GENOMIC DNA]</scope>
    <source>
        <strain evidence="12 13">CCUG 43427</strain>
    </source>
</reference>
<keyword evidence="5 9" id="KW-0812">Transmembrane</keyword>
<keyword evidence="2 9" id="KW-1003">Cell membrane</keyword>
<dbReference type="AlphaFoldDB" id="A0A2S2DGS2"/>
<evidence type="ECO:0000256" key="2">
    <source>
        <dbReference type="ARBA" id="ARBA00022475"/>
    </source>
</evidence>
<proteinExistence type="inferred from homology"/>
<dbReference type="HAMAP" id="MF_00911">
    <property type="entry name" value="FtsQ_subfam"/>
    <property type="match status" value="1"/>
</dbReference>
<feature type="transmembrane region" description="Helical" evidence="9">
    <location>
        <begin position="12"/>
        <end position="31"/>
    </location>
</feature>
<dbReference type="GO" id="GO:0032153">
    <property type="term" value="C:cell division site"/>
    <property type="evidence" value="ECO:0007669"/>
    <property type="project" value="UniProtKB-UniRule"/>
</dbReference>
<keyword evidence="8 9" id="KW-0131">Cell cycle</keyword>
<feature type="region of interest" description="Disordered" evidence="10">
    <location>
        <begin position="254"/>
        <end position="279"/>
    </location>
</feature>
<comment type="similarity">
    <text evidence="9">Belongs to the FtsQ/DivIB family. FtsQ subfamily.</text>
</comment>
<evidence type="ECO:0000256" key="9">
    <source>
        <dbReference type="HAMAP-Rule" id="MF_00911"/>
    </source>
</evidence>
<sequence length="279" mass="31010">MWHDVRALNATASFLTAVTVLAALISGVWWLSQRPMFSLGSVTVESMYGIELKHVNELTVRNGVLGKIRGNFFTADLEQVRATFETVPWVRRATVRREWPNALVVEVEEHEALGTWGEDGRLLSVKGDVFTANVAETEDEQALPAFDGPVGSEKEVLARFNELRTAFAQVELVPQELSLSNRYAWTVKLDNGMSVALGREQDRNTLRKRVQRLVGVYPQLVARLQEGRIDTIDMRYPNGLALSSAALTVPLDATKPVKAAKKPKESTKPATPNKTTKQI</sequence>
<gene>
    <name evidence="9" type="primary">ftsQ</name>
    <name evidence="12" type="ORF">DIR46_08920</name>
</gene>
<accession>A0A2S2DGS2</accession>
<evidence type="ECO:0000256" key="3">
    <source>
        <dbReference type="ARBA" id="ARBA00022519"/>
    </source>
</evidence>
<keyword evidence="3 9" id="KW-0997">Cell inner membrane</keyword>
<dbReference type="EMBL" id="CP029343">
    <property type="protein sequence ID" value="AWL04548.1"/>
    <property type="molecule type" value="Genomic_DNA"/>
</dbReference>
<dbReference type="Proteomes" id="UP000245820">
    <property type="component" value="Chromosome"/>
</dbReference>
<dbReference type="Pfam" id="PF03799">
    <property type="entry name" value="FtsQ_DivIB_C"/>
    <property type="match status" value="1"/>
</dbReference>
<evidence type="ECO:0000313" key="13">
    <source>
        <dbReference type="Proteomes" id="UP000245820"/>
    </source>
</evidence>
<comment type="subcellular location">
    <subcellularLocation>
        <location evidence="9">Cell inner membrane</location>
        <topology evidence="9">Single-pass type II membrane protein</topology>
    </subcellularLocation>
    <subcellularLocation>
        <location evidence="1">Membrane</location>
    </subcellularLocation>
    <text evidence="9">Localizes to the division septum.</text>
</comment>
<dbReference type="PROSITE" id="PS51779">
    <property type="entry name" value="POTRA"/>
    <property type="match status" value="1"/>
</dbReference>
<dbReference type="InterPro" id="IPR026579">
    <property type="entry name" value="FtsQ"/>
</dbReference>
<evidence type="ECO:0000256" key="7">
    <source>
        <dbReference type="ARBA" id="ARBA00023136"/>
    </source>
</evidence>
<comment type="subunit">
    <text evidence="9">Part of a complex composed of FtsB, FtsL and FtsQ.</text>
</comment>
<dbReference type="GO" id="GO:0005886">
    <property type="term" value="C:plasma membrane"/>
    <property type="evidence" value="ECO:0007669"/>
    <property type="project" value="UniProtKB-SubCell"/>
</dbReference>
<dbReference type="Pfam" id="PF08478">
    <property type="entry name" value="POTRA_1"/>
    <property type="match status" value="1"/>
</dbReference>
<evidence type="ECO:0000259" key="11">
    <source>
        <dbReference type="PROSITE" id="PS51779"/>
    </source>
</evidence>
<dbReference type="GO" id="GO:0090529">
    <property type="term" value="P:cell septum assembly"/>
    <property type="evidence" value="ECO:0007669"/>
    <property type="project" value="InterPro"/>
</dbReference>
<organism evidence="12 13">
    <name type="scientific">Massilia oculi</name>
    <dbReference type="NCBI Taxonomy" id="945844"/>
    <lineage>
        <taxon>Bacteria</taxon>
        <taxon>Pseudomonadati</taxon>
        <taxon>Pseudomonadota</taxon>
        <taxon>Betaproteobacteria</taxon>
        <taxon>Burkholderiales</taxon>
        <taxon>Oxalobacteraceae</taxon>
        <taxon>Telluria group</taxon>
        <taxon>Massilia</taxon>
    </lineage>
</organism>
<feature type="compositionally biased region" description="Polar residues" evidence="10">
    <location>
        <begin position="268"/>
        <end position="279"/>
    </location>
</feature>
<dbReference type="PANTHER" id="PTHR35851">
    <property type="entry name" value="CELL DIVISION PROTEIN FTSQ"/>
    <property type="match status" value="1"/>
</dbReference>
<keyword evidence="4 9" id="KW-0132">Cell division</keyword>
<evidence type="ECO:0000256" key="4">
    <source>
        <dbReference type="ARBA" id="ARBA00022618"/>
    </source>
</evidence>
<keyword evidence="7 9" id="KW-0472">Membrane</keyword>
<dbReference type="KEGG" id="mtim:DIR46_08920"/>
<evidence type="ECO:0000256" key="5">
    <source>
        <dbReference type="ARBA" id="ARBA00022692"/>
    </source>
</evidence>
<protein>
    <recommendedName>
        <fullName evidence="9">Cell division protein FtsQ</fullName>
    </recommendedName>
</protein>
<feature type="domain" description="POTRA" evidence="11">
    <location>
        <begin position="37"/>
        <end position="110"/>
    </location>
</feature>
<dbReference type="InterPro" id="IPR013685">
    <property type="entry name" value="POTRA_FtsQ_type"/>
</dbReference>
<evidence type="ECO:0000256" key="1">
    <source>
        <dbReference type="ARBA" id="ARBA00004370"/>
    </source>
</evidence>
<evidence type="ECO:0000256" key="8">
    <source>
        <dbReference type="ARBA" id="ARBA00023306"/>
    </source>
</evidence>
<evidence type="ECO:0000313" key="12">
    <source>
        <dbReference type="EMBL" id="AWL04548.1"/>
    </source>
</evidence>
<dbReference type="RefSeq" id="WP_109344925.1">
    <property type="nucleotide sequence ID" value="NZ_CP029343.1"/>
</dbReference>
<dbReference type="OrthoDB" id="9790370at2"/>
<name>A0A2S2DGS2_9BURK</name>
<evidence type="ECO:0000256" key="10">
    <source>
        <dbReference type="SAM" id="MobiDB-lite"/>
    </source>
</evidence>
<dbReference type="InterPro" id="IPR045335">
    <property type="entry name" value="FtsQ_C_sf"/>
</dbReference>
<dbReference type="GO" id="GO:0043093">
    <property type="term" value="P:FtsZ-dependent cytokinesis"/>
    <property type="evidence" value="ECO:0007669"/>
    <property type="project" value="UniProtKB-UniRule"/>
</dbReference>
<evidence type="ECO:0000256" key="6">
    <source>
        <dbReference type="ARBA" id="ARBA00022989"/>
    </source>
</evidence>
<keyword evidence="13" id="KW-1185">Reference proteome</keyword>
<dbReference type="PANTHER" id="PTHR35851:SF1">
    <property type="entry name" value="CELL DIVISION PROTEIN FTSQ"/>
    <property type="match status" value="1"/>
</dbReference>
<dbReference type="InterPro" id="IPR034746">
    <property type="entry name" value="POTRA"/>
</dbReference>